<evidence type="ECO:0000256" key="4">
    <source>
        <dbReference type="ARBA" id="ARBA00023163"/>
    </source>
</evidence>
<dbReference type="SMART" id="SM00100">
    <property type="entry name" value="cNMP"/>
    <property type="match status" value="1"/>
</dbReference>
<evidence type="ECO:0000313" key="8">
    <source>
        <dbReference type="Proteomes" id="UP000658980"/>
    </source>
</evidence>
<dbReference type="RefSeq" id="WP_191714196.1">
    <property type="nucleotide sequence ID" value="NZ_JACSPU010000001.1"/>
</dbReference>
<organism evidence="7 8">
    <name type="scientific">Planococcus wigleyi</name>
    <dbReference type="NCBI Taxonomy" id="2762216"/>
    <lineage>
        <taxon>Bacteria</taxon>
        <taxon>Bacillati</taxon>
        <taxon>Bacillota</taxon>
        <taxon>Bacilli</taxon>
        <taxon>Bacillales</taxon>
        <taxon>Caryophanaceae</taxon>
        <taxon>Planococcus</taxon>
    </lineage>
</organism>
<proteinExistence type="predicted"/>
<accession>A0ABR8WAD7</accession>
<dbReference type="SMART" id="SM00419">
    <property type="entry name" value="HTH_CRP"/>
    <property type="match status" value="1"/>
</dbReference>
<dbReference type="PROSITE" id="PS50042">
    <property type="entry name" value="CNMP_BINDING_3"/>
    <property type="match status" value="1"/>
</dbReference>
<evidence type="ECO:0000313" key="7">
    <source>
        <dbReference type="EMBL" id="MBD8013997.1"/>
    </source>
</evidence>
<protein>
    <submittedName>
        <fullName evidence="7">Crp/Fnr family transcriptional regulator</fullName>
    </submittedName>
</protein>
<dbReference type="InterPro" id="IPR012318">
    <property type="entry name" value="HTH_CRP"/>
</dbReference>
<dbReference type="PROSITE" id="PS00042">
    <property type="entry name" value="HTH_CRP_1"/>
    <property type="match status" value="1"/>
</dbReference>
<evidence type="ECO:0000256" key="2">
    <source>
        <dbReference type="ARBA" id="ARBA00023125"/>
    </source>
</evidence>
<dbReference type="SUPFAM" id="SSF51206">
    <property type="entry name" value="cAMP-binding domain-like"/>
    <property type="match status" value="1"/>
</dbReference>
<feature type="domain" description="Cyclic nucleotide-binding" evidence="5">
    <location>
        <begin position="23"/>
        <end position="143"/>
    </location>
</feature>
<dbReference type="InterPro" id="IPR050397">
    <property type="entry name" value="Env_Response_Regulators"/>
</dbReference>
<dbReference type="Gene3D" id="2.60.120.10">
    <property type="entry name" value="Jelly Rolls"/>
    <property type="match status" value="1"/>
</dbReference>
<dbReference type="InterPro" id="IPR036388">
    <property type="entry name" value="WH-like_DNA-bd_sf"/>
</dbReference>
<dbReference type="PROSITE" id="PS51063">
    <property type="entry name" value="HTH_CRP_2"/>
    <property type="match status" value="1"/>
</dbReference>
<dbReference type="PRINTS" id="PR00034">
    <property type="entry name" value="HTHCRP"/>
</dbReference>
<name>A0ABR8WAD7_9BACL</name>
<feature type="domain" description="HTH crp-type" evidence="6">
    <location>
        <begin position="157"/>
        <end position="226"/>
    </location>
</feature>
<dbReference type="InterPro" id="IPR018490">
    <property type="entry name" value="cNMP-bd_dom_sf"/>
</dbReference>
<dbReference type="Pfam" id="PF13545">
    <property type="entry name" value="HTH_Crp_2"/>
    <property type="match status" value="1"/>
</dbReference>
<keyword evidence="3" id="KW-0010">Activator</keyword>
<dbReference type="PANTHER" id="PTHR24567">
    <property type="entry name" value="CRP FAMILY TRANSCRIPTIONAL REGULATORY PROTEIN"/>
    <property type="match status" value="1"/>
</dbReference>
<dbReference type="InterPro" id="IPR036390">
    <property type="entry name" value="WH_DNA-bd_sf"/>
</dbReference>
<dbReference type="Gene3D" id="1.10.10.10">
    <property type="entry name" value="Winged helix-like DNA-binding domain superfamily/Winged helix DNA-binding domain"/>
    <property type="match status" value="1"/>
</dbReference>
<dbReference type="SUPFAM" id="SSF46785">
    <property type="entry name" value="Winged helix' DNA-binding domain"/>
    <property type="match status" value="1"/>
</dbReference>
<dbReference type="InterPro" id="IPR014710">
    <property type="entry name" value="RmlC-like_jellyroll"/>
</dbReference>
<dbReference type="Proteomes" id="UP000658980">
    <property type="component" value="Unassembled WGS sequence"/>
</dbReference>
<dbReference type="InterPro" id="IPR000595">
    <property type="entry name" value="cNMP-bd_dom"/>
</dbReference>
<evidence type="ECO:0000256" key="1">
    <source>
        <dbReference type="ARBA" id="ARBA00023015"/>
    </source>
</evidence>
<dbReference type="InterPro" id="IPR018335">
    <property type="entry name" value="Tscrpt_reg_HTH_Crp-type_CS"/>
</dbReference>
<evidence type="ECO:0000259" key="6">
    <source>
        <dbReference type="PROSITE" id="PS51063"/>
    </source>
</evidence>
<gene>
    <name evidence="7" type="ORF">H9630_04120</name>
</gene>
<dbReference type="Pfam" id="PF00027">
    <property type="entry name" value="cNMP_binding"/>
    <property type="match status" value="1"/>
</dbReference>
<dbReference type="PANTHER" id="PTHR24567:SF28">
    <property type="entry name" value="LISTERIOLYSIN REGULATORY PROTEIN"/>
    <property type="match status" value="1"/>
</dbReference>
<sequence length="232" mass="26393">MESNGLKQPSSPHEHLCVSIVPIFNHLEQAELKEVAATTKGRKLPKGEILYRAGEKSNSLYIIHKGKLKVYRLTESGKEQVIRILQPGDFTGELALFTDNVHDSYAEAMEATELCTISSGDINDLFLKYPQISLKIIKEFSLRLDQAEHQVISFTTEDTETRVALYLIQQAESSQSKEIRLPMSRKDLASYLGTTPETISRKLAKFEDEGWIQQFDQRAIRIVDMENLSLYK</sequence>
<evidence type="ECO:0000256" key="3">
    <source>
        <dbReference type="ARBA" id="ARBA00023159"/>
    </source>
</evidence>
<evidence type="ECO:0000259" key="5">
    <source>
        <dbReference type="PROSITE" id="PS50042"/>
    </source>
</evidence>
<dbReference type="CDD" id="cd00092">
    <property type="entry name" value="HTH_CRP"/>
    <property type="match status" value="1"/>
</dbReference>
<keyword evidence="2" id="KW-0238">DNA-binding</keyword>
<keyword evidence="8" id="KW-1185">Reference proteome</keyword>
<dbReference type="CDD" id="cd00038">
    <property type="entry name" value="CAP_ED"/>
    <property type="match status" value="1"/>
</dbReference>
<keyword evidence="4" id="KW-0804">Transcription</keyword>
<dbReference type="EMBL" id="JACSPU010000001">
    <property type="protein sequence ID" value="MBD8013997.1"/>
    <property type="molecule type" value="Genomic_DNA"/>
</dbReference>
<reference evidence="7 8" key="1">
    <citation type="submission" date="2020-08" db="EMBL/GenBank/DDBJ databases">
        <title>A Genomic Blueprint of the Chicken Gut Microbiome.</title>
        <authorList>
            <person name="Gilroy R."/>
            <person name="Ravi A."/>
            <person name="Getino M."/>
            <person name="Pursley I."/>
            <person name="Horton D.L."/>
            <person name="Alikhan N.-F."/>
            <person name="Baker D."/>
            <person name="Gharbi K."/>
            <person name="Hall N."/>
            <person name="Watson M."/>
            <person name="Adriaenssens E.M."/>
            <person name="Foster-Nyarko E."/>
            <person name="Jarju S."/>
            <person name="Secka A."/>
            <person name="Antonio M."/>
            <person name="Oren A."/>
            <person name="Chaudhuri R."/>
            <person name="La Ragione R.M."/>
            <person name="Hildebrand F."/>
            <person name="Pallen M.J."/>
        </authorList>
    </citation>
    <scope>NUCLEOTIDE SEQUENCE [LARGE SCALE GENOMIC DNA]</scope>
    <source>
        <strain evidence="7 8">Sa1BUA13</strain>
    </source>
</reference>
<keyword evidence="1" id="KW-0805">Transcription regulation</keyword>
<comment type="caution">
    <text evidence="7">The sequence shown here is derived from an EMBL/GenBank/DDBJ whole genome shotgun (WGS) entry which is preliminary data.</text>
</comment>